<dbReference type="EMBL" id="BSXT01002145">
    <property type="protein sequence ID" value="GMF47359.1"/>
    <property type="molecule type" value="Genomic_DNA"/>
</dbReference>
<dbReference type="InterPro" id="IPR005114">
    <property type="entry name" value="Helicase_assoc"/>
</dbReference>
<feature type="domain" description="Helicase-associated" evidence="1">
    <location>
        <begin position="40"/>
        <end position="111"/>
    </location>
</feature>
<dbReference type="PANTHER" id="PTHR37066">
    <property type="entry name" value="HELICASE-ASSOCIATED"/>
    <property type="match status" value="1"/>
</dbReference>
<dbReference type="Proteomes" id="UP001165121">
    <property type="component" value="Unassembled WGS sequence"/>
</dbReference>
<accession>A0A9W6XWP9</accession>
<proteinExistence type="predicted"/>
<dbReference type="Pfam" id="PF03457">
    <property type="entry name" value="HA"/>
    <property type="match status" value="1"/>
</dbReference>
<evidence type="ECO:0000313" key="3">
    <source>
        <dbReference type="Proteomes" id="UP001165121"/>
    </source>
</evidence>
<gene>
    <name evidence="2" type="ORF">Pfra01_001783700</name>
</gene>
<dbReference type="PANTHER" id="PTHR37066:SF1">
    <property type="entry name" value="LNS2_PITP DOMAIN-CONTAINING PROTEIN"/>
    <property type="match status" value="1"/>
</dbReference>
<reference evidence="2" key="1">
    <citation type="submission" date="2023-04" db="EMBL/GenBank/DDBJ databases">
        <title>Phytophthora fragariaefolia NBRC 109709.</title>
        <authorList>
            <person name="Ichikawa N."/>
            <person name="Sato H."/>
            <person name="Tonouchi N."/>
        </authorList>
    </citation>
    <scope>NUCLEOTIDE SEQUENCE</scope>
    <source>
        <strain evidence="2">NBRC 109709</strain>
    </source>
</reference>
<protein>
    <submittedName>
        <fullName evidence="2">Unnamed protein product</fullName>
    </submittedName>
</protein>
<dbReference type="OrthoDB" id="58760at2759"/>
<organism evidence="2 3">
    <name type="scientific">Phytophthora fragariaefolia</name>
    <dbReference type="NCBI Taxonomy" id="1490495"/>
    <lineage>
        <taxon>Eukaryota</taxon>
        <taxon>Sar</taxon>
        <taxon>Stramenopiles</taxon>
        <taxon>Oomycota</taxon>
        <taxon>Peronosporomycetes</taxon>
        <taxon>Peronosporales</taxon>
        <taxon>Peronosporaceae</taxon>
        <taxon>Phytophthora</taxon>
    </lineage>
</organism>
<comment type="caution">
    <text evidence="2">The sequence shown here is derived from an EMBL/GenBank/DDBJ whole genome shotgun (WGS) entry which is preliminary data.</text>
</comment>
<keyword evidence="3" id="KW-1185">Reference proteome</keyword>
<evidence type="ECO:0000259" key="1">
    <source>
        <dbReference type="Pfam" id="PF03457"/>
    </source>
</evidence>
<sequence length="581" mass="67379">MLRELVRVRAAGDAPRCFASLASQTWDKSRRTRVRDPLTWQHAARPALLAFLQQEKHLLVPTAFVVPSGDAWPRAAWGYPLGRHVQWLRKQRRDGGYISETQLQELDEMQFAWDPTQQRWDRFVLPALRTFFALNGHTDVPLDFRVPDGGAEWPDHLWGQRLGNHVANIRRRGDFATQVEADAEELKRLGFSRDSTLASRRWHERVVPALRVFRQEFGHCNVSTAFTVPSSPPWPAVTWGMRLGDTVQKIRRGEVVNQDERELKDLGFVWEHSSWEWSQRIMPALDTFQRLKGHCRVPHSFAVPSDANWPTHSWGLNLGFVVSKIRNQGRYSAHVFRDRKRLQELGFVWDINRAEWSERIMPALETFHQLNGHCRVPSSFVVPSNDNWPALSWGLKLGLILIRIRSQGHYSAQVFRNRSRLEELGYVWNFSDSEWSERILPAVETFHRIHGHCRVPRPFVVPSEAEWPTEVHGLKLGVAVNNIRSHSTYFDQVVRAMDSLEAIKFDSRIPAPRWRERVEPMLATFEQLHGHREVPRDFVVPSSFPWEAKDFGIQLGRLQRKAPRRARSSALMVHAAATVRQ</sequence>
<evidence type="ECO:0000313" key="2">
    <source>
        <dbReference type="EMBL" id="GMF47359.1"/>
    </source>
</evidence>
<dbReference type="AlphaFoldDB" id="A0A9W6XWP9"/>
<name>A0A9W6XWP9_9STRA</name>